<organism evidence="9 10">
    <name type="scientific">Kluyvera cryocrescens</name>
    <name type="common">Kluyvera citrophila</name>
    <dbReference type="NCBI Taxonomy" id="580"/>
    <lineage>
        <taxon>Bacteria</taxon>
        <taxon>Pseudomonadati</taxon>
        <taxon>Pseudomonadota</taxon>
        <taxon>Gammaproteobacteria</taxon>
        <taxon>Enterobacterales</taxon>
        <taxon>Enterobacteriaceae</taxon>
        <taxon>Kluyvera</taxon>
    </lineage>
</organism>
<feature type="transmembrane region" description="Helical" evidence="8">
    <location>
        <begin position="50"/>
        <end position="68"/>
    </location>
</feature>
<gene>
    <name evidence="9" type="primary">yhjV_1</name>
    <name evidence="9" type="ORF">NCTC12993_03049</name>
</gene>
<dbReference type="EMBL" id="CAADJD010000018">
    <property type="protein sequence ID" value="VFS64034.1"/>
    <property type="molecule type" value="Genomic_DNA"/>
</dbReference>
<keyword evidence="10" id="KW-1185">Reference proteome</keyword>
<evidence type="ECO:0000256" key="4">
    <source>
        <dbReference type="ARBA" id="ARBA00022519"/>
    </source>
</evidence>
<reference evidence="9 10" key="1">
    <citation type="submission" date="2019-03" db="EMBL/GenBank/DDBJ databases">
        <authorList>
            <consortium name="Pathogen Informatics"/>
        </authorList>
    </citation>
    <scope>NUCLEOTIDE SEQUENCE [LARGE SCALE GENOMIC DNA]</scope>
    <source>
        <strain evidence="9 10">NCTC12993</strain>
    </source>
</reference>
<dbReference type="GO" id="GO:0005886">
    <property type="term" value="C:plasma membrane"/>
    <property type="evidence" value="ECO:0007669"/>
    <property type="project" value="UniProtKB-SubCell"/>
</dbReference>
<dbReference type="PANTHER" id="PTHR35334">
    <property type="entry name" value="SERINE TRANSPORTER"/>
    <property type="match status" value="1"/>
</dbReference>
<feature type="transmembrane region" description="Helical" evidence="8">
    <location>
        <begin position="96"/>
        <end position="118"/>
    </location>
</feature>
<evidence type="ECO:0000256" key="3">
    <source>
        <dbReference type="ARBA" id="ARBA00022475"/>
    </source>
</evidence>
<sequence length="172" mass="19098">MAEILENKSKNLYKSVPFTKYDIGWVILCIGMAIGSGIVFMPVQVGIKGIWVFIASVAISYPAIYILQNLYLKTLSESENCQDYASVITQYLGRNWGVGLGIAYFLMLLHGMLSYSLAVTFDSASYIKTFGLTEGLLSDSGMVWADHTDRAGLYRRARGSDCCLKYPGRWCA</sequence>
<dbReference type="PANTHER" id="PTHR35334:SF5">
    <property type="entry name" value="INNER MEMBRANE TRANSPORT PROTEIN YHJV"/>
    <property type="match status" value="1"/>
</dbReference>
<evidence type="ECO:0000256" key="1">
    <source>
        <dbReference type="ARBA" id="ARBA00004429"/>
    </source>
</evidence>
<dbReference type="GO" id="GO:0003333">
    <property type="term" value="P:amino acid transmembrane transport"/>
    <property type="evidence" value="ECO:0007669"/>
    <property type="project" value="InterPro"/>
</dbReference>
<proteinExistence type="predicted"/>
<accession>A0A485ASQ9</accession>
<dbReference type="Proteomes" id="UP000401081">
    <property type="component" value="Unassembled WGS sequence"/>
</dbReference>
<evidence type="ECO:0000256" key="8">
    <source>
        <dbReference type="SAM" id="Phobius"/>
    </source>
</evidence>
<dbReference type="AlphaFoldDB" id="A0A485ASQ9"/>
<evidence type="ECO:0000256" key="7">
    <source>
        <dbReference type="ARBA" id="ARBA00023136"/>
    </source>
</evidence>
<keyword evidence="3" id="KW-1003">Cell membrane</keyword>
<keyword evidence="5 8" id="KW-0812">Transmembrane</keyword>
<protein>
    <submittedName>
        <fullName evidence="9">Inner membrane transport protein YhjV</fullName>
    </submittedName>
</protein>
<keyword evidence="4" id="KW-0997">Cell inner membrane</keyword>
<feature type="transmembrane region" description="Helical" evidence="8">
    <location>
        <begin position="23"/>
        <end position="43"/>
    </location>
</feature>
<evidence type="ECO:0000313" key="10">
    <source>
        <dbReference type="Proteomes" id="UP000401081"/>
    </source>
</evidence>
<keyword evidence="7 8" id="KW-0472">Membrane</keyword>
<evidence type="ECO:0000313" key="9">
    <source>
        <dbReference type="EMBL" id="VFS64034.1"/>
    </source>
</evidence>
<evidence type="ECO:0000256" key="6">
    <source>
        <dbReference type="ARBA" id="ARBA00022989"/>
    </source>
</evidence>
<comment type="subcellular location">
    <subcellularLocation>
        <location evidence="1">Cell inner membrane</location>
        <topology evidence="1">Multi-pass membrane protein</topology>
    </subcellularLocation>
</comment>
<name>A0A485ASQ9_KLUCR</name>
<dbReference type="InterPro" id="IPR018227">
    <property type="entry name" value="Amino_acid_transport_2"/>
</dbReference>
<evidence type="ECO:0000256" key="5">
    <source>
        <dbReference type="ARBA" id="ARBA00022692"/>
    </source>
</evidence>
<keyword evidence="6 8" id="KW-1133">Transmembrane helix</keyword>
<evidence type="ECO:0000256" key="2">
    <source>
        <dbReference type="ARBA" id="ARBA00022448"/>
    </source>
</evidence>
<keyword evidence="2" id="KW-0813">Transport</keyword>